<dbReference type="PANTHER" id="PTHR24172">
    <property type="entry name" value="ANK_REP_REGION DOMAIN-CONTAINING PROTEIN"/>
    <property type="match status" value="1"/>
</dbReference>
<name>A0A6P8YZ04_THRPL</name>
<dbReference type="RefSeq" id="XP_034242925.1">
    <property type="nucleotide sequence ID" value="XM_034387034.1"/>
</dbReference>
<protein>
    <submittedName>
        <fullName evidence="2">Uncharacterized protein LOC117646225</fullName>
    </submittedName>
</protein>
<dbReference type="Pfam" id="PF05186">
    <property type="entry name" value="Dpy-30"/>
    <property type="match status" value="1"/>
</dbReference>
<dbReference type="PANTHER" id="PTHR24172:SF4">
    <property type="entry name" value="ANK_REP_REGION DOMAIN-CONTAINING PROTEIN"/>
    <property type="match status" value="1"/>
</dbReference>
<reference evidence="2" key="1">
    <citation type="submission" date="2025-08" db="UniProtKB">
        <authorList>
            <consortium name="RefSeq"/>
        </authorList>
    </citation>
    <scope>IDENTIFICATION</scope>
    <source>
        <tissue evidence="2">Total insect</tissue>
    </source>
</reference>
<dbReference type="SUPFAM" id="SSF48403">
    <property type="entry name" value="Ankyrin repeat"/>
    <property type="match status" value="1"/>
</dbReference>
<dbReference type="GeneID" id="117646225"/>
<dbReference type="Gene3D" id="1.25.40.20">
    <property type="entry name" value="Ankyrin repeat-containing domain"/>
    <property type="match status" value="2"/>
</dbReference>
<dbReference type="InterPro" id="IPR036770">
    <property type="entry name" value="Ankyrin_rpt-contain_sf"/>
</dbReference>
<dbReference type="AlphaFoldDB" id="A0A6P8YZ04"/>
<dbReference type="InParanoid" id="A0A6P8YZ04"/>
<dbReference type="CDD" id="cd22966">
    <property type="entry name" value="DD_DYDC-like"/>
    <property type="match status" value="1"/>
</dbReference>
<dbReference type="KEGG" id="tpal:117646225"/>
<evidence type="ECO:0000313" key="2">
    <source>
        <dbReference type="RefSeq" id="XP_034242925.1"/>
    </source>
</evidence>
<evidence type="ECO:0000313" key="1">
    <source>
        <dbReference type="Proteomes" id="UP000515158"/>
    </source>
</evidence>
<dbReference type="OrthoDB" id="432281at2759"/>
<dbReference type="Gene3D" id="1.20.890.10">
    <property type="entry name" value="cAMP-dependent protein kinase regulatory subunit, dimerization-anchoring domain"/>
    <property type="match status" value="1"/>
</dbReference>
<proteinExistence type="predicted"/>
<dbReference type="InterPro" id="IPR007858">
    <property type="entry name" value="Dpy-30_motif"/>
</dbReference>
<keyword evidence="1" id="KW-1185">Reference proteome</keyword>
<dbReference type="InterPro" id="IPR049630">
    <property type="entry name" value="DYDC-like_DD"/>
</dbReference>
<accession>A0A6P8YZ04</accession>
<gene>
    <name evidence="2" type="primary">LOC117646225</name>
</gene>
<dbReference type="Proteomes" id="UP000515158">
    <property type="component" value="Unplaced"/>
</dbReference>
<organism evidence="2">
    <name type="scientific">Thrips palmi</name>
    <name type="common">Melon thrips</name>
    <dbReference type="NCBI Taxonomy" id="161013"/>
    <lineage>
        <taxon>Eukaryota</taxon>
        <taxon>Metazoa</taxon>
        <taxon>Ecdysozoa</taxon>
        <taxon>Arthropoda</taxon>
        <taxon>Hexapoda</taxon>
        <taxon>Insecta</taxon>
        <taxon>Pterygota</taxon>
        <taxon>Neoptera</taxon>
        <taxon>Paraneoptera</taxon>
        <taxon>Thysanoptera</taxon>
        <taxon>Terebrantia</taxon>
        <taxon>Thripoidea</taxon>
        <taxon>Thripidae</taxon>
        <taxon>Thrips</taxon>
    </lineage>
</organism>
<sequence>MCQQCSVVSSLRIPAIPKVTDGPASGGVRPSPAVPGHAGVRIVARLPIADAVQIVVTEATPRDPLTKAAPKLGTLFGSEDGKYLAAALGEPLLQGLNEIAEKKPRDPVGYLANFLYNLTMDGNAPAAPAAAPGAAQEGPVLRAEGLPDMTAVGNEAVLQRSDSQGSDLVPPESAFNVSNRDEFGQSPLHFAAARAHGRGGLMQLMNDVDLNPALRDELYRTARDVAIQAGLLENVAEIDRWVLSLAARGSTDRLAEMLLAGYDYILGAREGPDVGIVDVAAQRGHNETVAFLESIPAFEERRDRVLRAVRMGGGQGTQEVAELLQVGDSRARLLATARNTMGRCSLHVAVLCQQEQLVAFLAHNFPETLAVGDNLERTALHYAMGVEGVESLSKLLIKAGAKRVAKDLKGRQPSYYFMNKSDIQNLQEEEEAQLI</sequence>